<reference evidence="1" key="1">
    <citation type="submission" date="2014-11" db="EMBL/GenBank/DDBJ databases">
        <authorList>
            <person name="Amaro Gonzalez C."/>
        </authorList>
    </citation>
    <scope>NUCLEOTIDE SEQUENCE</scope>
</reference>
<protein>
    <submittedName>
        <fullName evidence="1">Uncharacterized protein</fullName>
    </submittedName>
</protein>
<proteinExistence type="predicted"/>
<dbReference type="EMBL" id="GBXM01011665">
    <property type="protein sequence ID" value="JAH96912.1"/>
    <property type="molecule type" value="Transcribed_RNA"/>
</dbReference>
<evidence type="ECO:0000313" key="1">
    <source>
        <dbReference type="EMBL" id="JAH96912.1"/>
    </source>
</evidence>
<dbReference type="EMBL" id="GBXM01071816">
    <property type="protein sequence ID" value="JAH36761.1"/>
    <property type="molecule type" value="Transcribed_RNA"/>
</dbReference>
<sequence>MGLLVRGSWVHQSGGQERGEWKGLDYYVHSERVPGVLQKRAPFSWYFGQEDLMRSVLYFCVSVN</sequence>
<organism evidence="1">
    <name type="scientific">Anguilla anguilla</name>
    <name type="common">European freshwater eel</name>
    <name type="synonym">Muraena anguilla</name>
    <dbReference type="NCBI Taxonomy" id="7936"/>
    <lineage>
        <taxon>Eukaryota</taxon>
        <taxon>Metazoa</taxon>
        <taxon>Chordata</taxon>
        <taxon>Craniata</taxon>
        <taxon>Vertebrata</taxon>
        <taxon>Euteleostomi</taxon>
        <taxon>Actinopterygii</taxon>
        <taxon>Neopterygii</taxon>
        <taxon>Teleostei</taxon>
        <taxon>Anguilliformes</taxon>
        <taxon>Anguillidae</taxon>
        <taxon>Anguilla</taxon>
    </lineage>
</organism>
<accession>A0A0E9X2H0</accession>
<dbReference type="EMBL" id="GBXM01065097">
    <property type="protein sequence ID" value="JAH43480.1"/>
    <property type="molecule type" value="Transcribed_RNA"/>
</dbReference>
<dbReference type="AlphaFoldDB" id="A0A0E9X2H0"/>
<reference evidence="1" key="2">
    <citation type="journal article" date="2015" name="Fish Shellfish Immunol.">
        <title>Early steps in the European eel (Anguilla anguilla)-Vibrio vulnificus interaction in the gills: Role of the RtxA13 toxin.</title>
        <authorList>
            <person name="Callol A."/>
            <person name="Pajuelo D."/>
            <person name="Ebbesson L."/>
            <person name="Teles M."/>
            <person name="MacKenzie S."/>
            <person name="Amaro C."/>
        </authorList>
    </citation>
    <scope>NUCLEOTIDE SEQUENCE</scope>
</reference>
<name>A0A0E9X2H0_ANGAN</name>